<gene>
    <name evidence="2" type="primary">LOC127748766</name>
</gene>
<accession>A0A9C6TYE8</accession>
<protein>
    <submittedName>
        <fullName evidence="2">Uncharacterized protein LOC127748766</fullName>
    </submittedName>
</protein>
<evidence type="ECO:0000313" key="2">
    <source>
        <dbReference type="RefSeq" id="XP_052119544.1"/>
    </source>
</evidence>
<keyword evidence="1" id="KW-1185">Reference proteome</keyword>
<sequence>MPRSYVQNIIDQTNDLVTKCFNNHLKDKVLNTLKQCAASKEEISDIEKMFDSINNSFSHLATEHRRFKYFTSCGKFIPPETHVIGENLVPVKTSKGIIMKPKLFKVQSIPLKHVLKEFLELPGCFSAVINYLQSLDTENPDVLENFVQCSSWKEKRAKYSDDDIVFPLFVYFDEVQSNNPLGSHCKLLGAAYVSLPHLPPECQSAVENILLAHLFDNVCRDHYSDDVVFAALISQLTALENDGILISTPDGCKRVYFVCGALLGDNKGLNSISGLVEGFTANYCCRFCKSHKNVTHTQSVEDSSTLRTKDDYTNDLEVGNARLTGVKFDSAFNQIPSFEVSSNYVVDGFHDLGEGICHYVLLHVLHTCVPKYFSLDILNSRISVFDFGLSESNKFPEISSLDRDKLRMSGSETILFAKMLGLLVGDFVPEREPVWLLHLKLLAVLDVVLCKRVPKQLCKSFSVLVREFNEMYVKVTKDTLKPKFHNLVHYGRVLENSGPIELLSTRRFESKHRSLTIPAKATSSRVDICKTVAINHQLNLCYRFQSKKTFMPSLECGPLNFVFLSDVEFYHDFYKCLPISVKDKDEVVTCNWVSYKGTLYKPGMVLLLDLSKYDGMQLFGELKEIIVQEDSVYFLCTRFLNLGYNSHLHAWCVESTNLWVCKEPIELFDPLPLSIHCDVNCDKYVVMRYIVS</sequence>
<dbReference type="AlphaFoldDB" id="A0A9C6TYE8"/>
<name>A0A9C6TYE8_FRAOC</name>
<dbReference type="GeneID" id="127748766"/>
<dbReference type="KEGG" id="foc:127748766"/>
<proteinExistence type="predicted"/>
<organism evidence="1 2">
    <name type="scientific">Frankliniella occidentalis</name>
    <name type="common">Western flower thrips</name>
    <name type="synonym">Euthrips occidentalis</name>
    <dbReference type="NCBI Taxonomy" id="133901"/>
    <lineage>
        <taxon>Eukaryota</taxon>
        <taxon>Metazoa</taxon>
        <taxon>Ecdysozoa</taxon>
        <taxon>Arthropoda</taxon>
        <taxon>Hexapoda</taxon>
        <taxon>Insecta</taxon>
        <taxon>Pterygota</taxon>
        <taxon>Neoptera</taxon>
        <taxon>Paraneoptera</taxon>
        <taxon>Thysanoptera</taxon>
        <taxon>Terebrantia</taxon>
        <taxon>Thripoidea</taxon>
        <taxon>Thripidae</taxon>
        <taxon>Frankliniella</taxon>
    </lineage>
</organism>
<dbReference type="OrthoDB" id="7692677at2759"/>
<reference evidence="2" key="1">
    <citation type="submission" date="2025-08" db="UniProtKB">
        <authorList>
            <consortium name="RefSeq"/>
        </authorList>
    </citation>
    <scope>IDENTIFICATION</scope>
    <source>
        <tissue evidence="2">Whole organism</tissue>
    </source>
</reference>
<dbReference type="Proteomes" id="UP000504606">
    <property type="component" value="Unplaced"/>
</dbReference>
<dbReference type="RefSeq" id="XP_052119544.1">
    <property type="nucleotide sequence ID" value="XM_052263584.1"/>
</dbReference>
<evidence type="ECO:0000313" key="1">
    <source>
        <dbReference type="Proteomes" id="UP000504606"/>
    </source>
</evidence>